<gene>
    <name evidence="2" type="primary">LOC107806666</name>
</gene>
<dbReference type="InterPro" id="IPR043128">
    <property type="entry name" value="Rev_trsase/Diguanyl_cyclase"/>
</dbReference>
<dbReference type="KEGG" id="nta:107806666"/>
<dbReference type="PANTHER" id="PTHR37984:SF5">
    <property type="entry name" value="PROTEIN NYNRIN-LIKE"/>
    <property type="match status" value="1"/>
</dbReference>
<dbReference type="AlphaFoldDB" id="A0A1S4BBT6"/>
<dbReference type="PaxDb" id="4097-A0A1S4BBT6"/>
<dbReference type="InterPro" id="IPR050951">
    <property type="entry name" value="Retrovirus_Pol_polyprotein"/>
</dbReference>
<organism evidence="1 2">
    <name type="scientific">Nicotiana tabacum</name>
    <name type="common">Common tobacco</name>
    <dbReference type="NCBI Taxonomy" id="4097"/>
    <lineage>
        <taxon>Eukaryota</taxon>
        <taxon>Viridiplantae</taxon>
        <taxon>Streptophyta</taxon>
        <taxon>Embryophyta</taxon>
        <taxon>Tracheophyta</taxon>
        <taxon>Spermatophyta</taxon>
        <taxon>Magnoliopsida</taxon>
        <taxon>eudicotyledons</taxon>
        <taxon>Gunneridae</taxon>
        <taxon>Pentapetalae</taxon>
        <taxon>asterids</taxon>
        <taxon>lamiids</taxon>
        <taxon>Solanales</taxon>
        <taxon>Solanaceae</taxon>
        <taxon>Nicotianoideae</taxon>
        <taxon>Nicotianeae</taxon>
        <taxon>Nicotiana</taxon>
    </lineage>
</organism>
<dbReference type="Gene3D" id="3.30.70.270">
    <property type="match status" value="2"/>
</dbReference>
<dbReference type="PANTHER" id="PTHR37984">
    <property type="entry name" value="PROTEIN CBG26694"/>
    <property type="match status" value="1"/>
</dbReference>
<name>A0A1S4BBT6_TOBAC</name>
<dbReference type="GeneID" id="107806666"/>
<reference evidence="2" key="2">
    <citation type="submission" date="2025-08" db="UniProtKB">
        <authorList>
            <consortium name="RefSeq"/>
        </authorList>
    </citation>
    <scope>IDENTIFICATION</scope>
</reference>
<protein>
    <submittedName>
        <fullName evidence="2">Uncharacterized mitochondrial protein AtMg00860-like</fullName>
    </submittedName>
</protein>
<dbReference type="Proteomes" id="UP000790787">
    <property type="component" value="Chromosome 1"/>
</dbReference>
<evidence type="ECO:0000313" key="1">
    <source>
        <dbReference type="Proteomes" id="UP000790787"/>
    </source>
</evidence>
<keyword evidence="1" id="KW-1185">Reference proteome</keyword>
<sequence>MEHLRKVFQVLWENELYIKREKCEFAQSKVHFLGHVISNDELRMDEAKVRVIQEWEAPTKVTELRSFLGLVNYYHRFNSGYLANVAPLTELLKKNKPWVWMEHCQKAFEGLKAAIIEEPVLALPEFAKTFETQKKLTLKQARLQDFLAEFDYALEYNPGKGNVIADALSRKVELAAITSARWDIWEAIKEGMQHDLVAKQLIELANKGKTRRFWIEDGLLLTTGRRVYVTKFGDIR</sequence>
<accession>A0A1S4BBT6</accession>
<proteinExistence type="predicted"/>
<dbReference type="OMA" id="SARWDIW"/>
<dbReference type="OrthoDB" id="1686402at2759"/>
<evidence type="ECO:0000313" key="2">
    <source>
        <dbReference type="RefSeq" id="XP_016486354.1"/>
    </source>
</evidence>
<dbReference type="SMR" id="A0A1S4BBT6"/>
<dbReference type="FunFam" id="3.30.70.270:FF:000020">
    <property type="entry name" value="Transposon Tf2-6 polyprotein-like Protein"/>
    <property type="match status" value="1"/>
</dbReference>
<reference evidence="1" key="1">
    <citation type="journal article" date="2014" name="Nat. Commun.">
        <title>The tobacco genome sequence and its comparison with those of tomato and potato.</title>
        <authorList>
            <person name="Sierro N."/>
            <person name="Battey J.N."/>
            <person name="Ouadi S."/>
            <person name="Bakaher N."/>
            <person name="Bovet L."/>
            <person name="Willig A."/>
            <person name="Goepfert S."/>
            <person name="Peitsch M.C."/>
            <person name="Ivanov N.V."/>
        </authorList>
    </citation>
    <scope>NUCLEOTIDE SEQUENCE [LARGE SCALE GENOMIC DNA]</scope>
</reference>
<dbReference type="RefSeq" id="XP_016486354.1">
    <property type="nucleotide sequence ID" value="XM_016630868.1"/>
</dbReference>
<dbReference type="STRING" id="4097.A0A1S4BBT6"/>
<dbReference type="SUPFAM" id="SSF56672">
    <property type="entry name" value="DNA/RNA polymerases"/>
    <property type="match status" value="1"/>
</dbReference>
<dbReference type="InterPro" id="IPR043502">
    <property type="entry name" value="DNA/RNA_pol_sf"/>
</dbReference>